<name>A0ABX0UV02_9HYPH</name>
<protein>
    <submittedName>
        <fullName evidence="3">Uncharacterized protein</fullName>
    </submittedName>
</protein>
<keyword evidence="4" id="KW-1185">Reference proteome</keyword>
<dbReference type="RefSeq" id="WP_166948555.1">
    <property type="nucleotide sequence ID" value="NZ_JAASQI010000001.1"/>
</dbReference>
<feature type="chain" id="PRO_5046835924" evidence="2">
    <location>
        <begin position="28"/>
        <end position="309"/>
    </location>
</feature>
<dbReference type="EMBL" id="JAASQI010000001">
    <property type="protein sequence ID" value="NIJ56797.1"/>
    <property type="molecule type" value="Genomic_DNA"/>
</dbReference>
<accession>A0ABX0UV02</accession>
<reference evidence="3 4" key="1">
    <citation type="submission" date="2020-03" db="EMBL/GenBank/DDBJ databases">
        <title>Genomic Encyclopedia of Type Strains, Phase IV (KMG-IV): sequencing the most valuable type-strain genomes for metagenomic binning, comparative biology and taxonomic classification.</title>
        <authorList>
            <person name="Goeker M."/>
        </authorList>
    </citation>
    <scope>NUCLEOTIDE SEQUENCE [LARGE SCALE GENOMIC DNA]</scope>
    <source>
        <strain evidence="3 4">DSM 103870</strain>
    </source>
</reference>
<feature type="compositionally biased region" description="Low complexity" evidence="1">
    <location>
        <begin position="77"/>
        <end position="92"/>
    </location>
</feature>
<sequence length="309" mass="32982">MTGGTSIVKKSVSLALALWIPLSAAQAQTGGPLVLPGAVSHPAEPAGATPRQPSPARPARPAPPTQTPAPGAPPAAPGVAQPAAPPRAATPAAPLPDNIFGQVFHRNGLPVHEGGRLTITEQQPGVAGLRLQAFGHLISDRAARCAIDLGSDGPAPMLRIEEPYSQSRYRLQSPVCPLVVEVLPHAVRVSIPDGECTFVQADCRLEPEGLWGPDGDELASRTSAIERQRGKAEREMREVSRKLLRRLSGAEQRDAAAEQAAFSSERAMVCRNYKQEDKHGFCAAELTSARVERLNKRFELTPERTTRGR</sequence>
<gene>
    <name evidence="3" type="ORF">FHS82_000610</name>
</gene>
<comment type="caution">
    <text evidence="3">The sequence shown here is derived from an EMBL/GenBank/DDBJ whole genome shotgun (WGS) entry which is preliminary data.</text>
</comment>
<feature type="signal peptide" evidence="2">
    <location>
        <begin position="1"/>
        <end position="27"/>
    </location>
</feature>
<evidence type="ECO:0000256" key="1">
    <source>
        <dbReference type="SAM" id="MobiDB-lite"/>
    </source>
</evidence>
<evidence type="ECO:0000313" key="3">
    <source>
        <dbReference type="EMBL" id="NIJ56797.1"/>
    </source>
</evidence>
<organism evidence="3 4">
    <name type="scientific">Pseudochelatococcus lubricantis</name>
    <dbReference type="NCBI Taxonomy" id="1538102"/>
    <lineage>
        <taxon>Bacteria</taxon>
        <taxon>Pseudomonadati</taxon>
        <taxon>Pseudomonadota</taxon>
        <taxon>Alphaproteobacteria</taxon>
        <taxon>Hyphomicrobiales</taxon>
        <taxon>Chelatococcaceae</taxon>
        <taxon>Pseudochelatococcus</taxon>
    </lineage>
</organism>
<feature type="compositionally biased region" description="Pro residues" evidence="1">
    <location>
        <begin position="52"/>
        <end position="76"/>
    </location>
</feature>
<evidence type="ECO:0000256" key="2">
    <source>
        <dbReference type="SAM" id="SignalP"/>
    </source>
</evidence>
<evidence type="ECO:0000313" key="4">
    <source>
        <dbReference type="Proteomes" id="UP001429580"/>
    </source>
</evidence>
<dbReference type="Proteomes" id="UP001429580">
    <property type="component" value="Unassembled WGS sequence"/>
</dbReference>
<keyword evidence="2" id="KW-0732">Signal</keyword>
<proteinExistence type="predicted"/>
<feature type="region of interest" description="Disordered" evidence="1">
    <location>
        <begin position="36"/>
        <end position="96"/>
    </location>
</feature>